<evidence type="ECO:0000313" key="4">
    <source>
        <dbReference type="EMBL" id="VDM42677.1"/>
    </source>
</evidence>
<evidence type="ECO:0000256" key="1">
    <source>
        <dbReference type="ARBA" id="ARBA00006901"/>
    </source>
</evidence>
<dbReference type="FunFam" id="3.80.10.10:FF:000168">
    <property type="entry name" value="Distal membrane arm assembly complex 2"/>
    <property type="match status" value="1"/>
</dbReference>
<name>A0A183US86_TOXCA</name>
<comment type="similarity">
    <text evidence="1">Belongs to the ATP synthase subunit s family.</text>
</comment>
<evidence type="ECO:0000256" key="2">
    <source>
        <dbReference type="ARBA" id="ARBA00076566"/>
    </source>
</evidence>
<dbReference type="WBParaSite" id="TCNE_0001135601-mRNA-1">
    <property type="protein sequence ID" value="TCNE_0001135601-mRNA-1"/>
    <property type="gene ID" value="TCNE_0001135601"/>
</dbReference>
<evidence type="ECO:0000313" key="5">
    <source>
        <dbReference type="Proteomes" id="UP000050794"/>
    </source>
</evidence>
<dbReference type="InterPro" id="IPR032675">
    <property type="entry name" value="LRR_dom_sf"/>
</dbReference>
<accession>A0A183US86</accession>
<dbReference type="EMBL" id="UYWY01020830">
    <property type="protein sequence ID" value="VDM42677.1"/>
    <property type="molecule type" value="Genomic_DNA"/>
</dbReference>
<evidence type="ECO:0000256" key="3">
    <source>
        <dbReference type="SAM" id="MobiDB-lite"/>
    </source>
</evidence>
<reference evidence="6" key="1">
    <citation type="submission" date="2016-06" db="UniProtKB">
        <authorList>
            <consortium name="WormBaseParasite"/>
        </authorList>
    </citation>
    <scope>IDENTIFICATION</scope>
</reference>
<reference evidence="4 5" key="2">
    <citation type="submission" date="2018-11" db="EMBL/GenBank/DDBJ databases">
        <authorList>
            <consortium name="Pathogen Informatics"/>
        </authorList>
    </citation>
    <scope>NUCLEOTIDE SEQUENCE [LARGE SCALE GENOMIC DNA]</scope>
</reference>
<dbReference type="Proteomes" id="UP000050794">
    <property type="component" value="Unassembled WGS sequence"/>
</dbReference>
<sequence>MHAGACCCHRLLATSFAGMSSRGVGVGLCVSQRRAFNIHRWSAFKRWQELQQEEKEYKQEKDAVKNFIRLPTGLYITPERSSDVMPKKAPEDQTRKDTGAFPMDLMTFHTQMRYIDHSFDNTRRFKRYRHFQHLQFDQRLASFKFELQIFMGIGIILFIPERLLFLGPDLAAAHFLVHRDAAVKFVGDDVWIKKDKKGRYDLPGRKVPGLFIEAIDASDTELMFEGFDNLCELEHLRMLRLAGCQYADDWMMGRIGTMFSRSLEMLDLSDCDRITAKGLTGLRSLKKLRYLRLEGMDHIKDIAKTALLLEQSIPNLKVLGLDYNLALESLKRETKLLENDRVLIDAKGNAYAEDDNGRLFYIGGRVNERPTVCDEDKPIMTSTVRREIPEMDDVEFERLDKLSGGKLRHLLVETILSFEEKWKSKQGIPVDPKMLPKSKRPPQLLEVEDSTKEQLLTDESRKQITSEDEECDKEEGKGAGRISAKVLSS</sequence>
<protein>
    <recommendedName>
        <fullName evidence="2">ATP synthase subunit s-like protein</fullName>
    </recommendedName>
</protein>
<proteinExistence type="inferred from homology"/>
<evidence type="ECO:0000313" key="6">
    <source>
        <dbReference type="WBParaSite" id="TCNE_0001135601-mRNA-1"/>
    </source>
</evidence>
<gene>
    <name evidence="4" type="ORF">TCNE_LOCUS11356</name>
</gene>
<dbReference type="AlphaFoldDB" id="A0A183US86"/>
<dbReference type="Gene3D" id="3.80.10.10">
    <property type="entry name" value="Ribonuclease Inhibitor"/>
    <property type="match status" value="1"/>
</dbReference>
<dbReference type="SUPFAM" id="SSF52047">
    <property type="entry name" value="RNI-like"/>
    <property type="match status" value="1"/>
</dbReference>
<feature type="region of interest" description="Disordered" evidence="3">
    <location>
        <begin position="428"/>
        <end position="489"/>
    </location>
</feature>
<organism evidence="5 6">
    <name type="scientific">Toxocara canis</name>
    <name type="common">Canine roundworm</name>
    <dbReference type="NCBI Taxonomy" id="6265"/>
    <lineage>
        <taxon>Eukaryota</taxon>
        <taxon>Metazoa</taxon>
        <taxon>Ecdysozoa</taxon>
        <taxon>Nematoda</taxon>
        <taxon>Chromadorea</taxon>
        <taxon>Rhabditida</taxon>
        <taxon>Spirurina</taxon>
        <taxon>Ascaridomorpha</taxon>
        <taxon>Ascaridoidea</taxon>
        <taxon>Toxocaridae</taxon>
        <taxon>Toxocara</taxon>
    </lineage>
</organism>
<keyword evidence="5" id="KW-1185">Reference proteome</keyword>